<dbReference type="InterPro" id="IPR003362">
    <property type="entry name" value="Bact_transf"/>
</dbReference>
<feature type="transmembrane region" description="Helical" evidence="2">
    <location>
        <begin position="107"/>
        <end position="128"/>
    </location>
</feature>
<evidence type="ECO:0000313" key="4">
    <source>
        <dbReference type="EMBL" id="GBC59236.1"/>
    </source>
</evidence>
<feature type="domain" description="Bacterial sugar transferase" evidence="3">
    <location>
        <begin position="396"/>
        <end position="549"/>
    </location>
</feature>
<keyword evidence="2" id="KW-0812">Transmembrane</keyword>
<feature type="transmembrane region" description="Helical" evidence="2">
    <location>
        <begin position="284"/>
        <end position="308"/>
    </location>
</feature>
<protein>
    <submittedName>
        <fullName evidence="4">Sugar transferase EpsB</fullName>
    </submittedName>
</protein>
<accession>A0A401FQH8</accession>
<comment type="caution">
    <text evidence="4">The sequence shown here is derived from an EMBL/GenBank/DDBJ whole genome shotgun (WGS) entry which is preliminary data.</text>
</comment>
<dbReference type="Pfam" id="PF02397">
    <property type="entry name" value="Bac_transf"/>
    <property type="match status" value="1"/>
</dbReference>
<keyword evidence="2" id="KW-0472">Membrane</keyword>
<gene>
    <name evidence="4" type="ORF">DENIS_0172</name>
</gene>
<keyword evidence="5" id="KW-1185">Reference proteome</keyword>
<evidence type="ECO:0000313" key="5">
    <source>
        <dbReference type="Proteomes" id="UP000288096"/>
    </source>
</evidence>
<comment type="similarity">
    <text evidence="1">Belongs to the bacterial sugar transferase family.</text>
</comment>
<dbReference type="GO" id="GO:0089702">
    <property type="term" value="F:undecaprenyl-phosphate glucose phosphotransferase activity"/>
    <property type="evidence" value="ECO:0007669"/>
    <property type="project" value="TreeGrafter"/>
</dbReference>
<evidence type="ECO:0000256" key="1">
    <source>
        <dbReference type="ARBA" id="ARBA00006464"/>
    </source>
</evidence>
<organism evidence="4 5">
    <name type="scientific">Desulfonema ishimotonii</name>
    <dbReference type="NCBI Taxonomy" id="45657"/>
    <lineage>
        <taxon>Bacteria</taxon>
        <taxon>Pseudomonadati</taxon>
        <taxon>Thermodesulfobacteriota</taxon>
        <taxon>Desulfobacteria</taxon>
        <taxon>Desulfobacterales</taxon>
        <taxon>Desulfococcaceae</taxon>
        <taxon>Desulfonema</taxon>
    </lineage>
</organism>
<dbReference type="AlphaFoldDB" id="A0A401FQH8"/>
<evidence type="ECO:0000259" key="3">
    <source>
        <dbReference type="Pfam" id="PF02397"/>
    </source>
</evidence>
<dbReference type="PANTHER" id="PTHR30576">
    <property type="entry name" value="COLANIC BIOSYNTHESIS UDP-GLUCOSE LIPID CARRIER TRANSFERASE"/>
    <property type="match status" value="1"/>
</dbReference>
<reference evidence="5" key="1">
    <citation type="submission" date="2017-11" db="EMBL/GenBank/DDBJ databases">
        <authorList>
            <person name="Watanabe M."/>
            <person name="Kojima H."/>
        </authorList>
    </citation>
    <scope>NUCLEOTIDE SEQUENCE [LARGE SCALE GENOMIC DNA]</scope>
    <source>
        <strain evidence="5">Tokyo 01</strain>
    </source>
</reference>
<feature type="transmembrane region" description="Helical" evidence="2">
    <location>
        <begin position="48"/>
        <end position="67"/>
    </location>
</feature>
<dbReference type="Proteomes" id="UP000288096">
    <property type="component" value="Unassembled WGS sequence"/>
</dbReference>
<sequence>MLRIFKQYYPVRNAFFVMGEFFVIYLSVFFSNLIFLGFQSFISDQWLSLKILLIAFICQTCLYYNDLYDLKVTDSFSELSIRLLQALGATAIILAGVYTVFPPASVGLRVFVVSIGFDIVFIVSWRFVYTLILNRKWFDQKIVLFGSNEFSRNILSEIRDRKDCGYVISGVILEGDAEQDSRMQSMLGKNNGAMVVGYKNQVGLCDMVKGLEIRKIIVAIEERQQSFPVKELLKCRVHGIEILEGNSFYEMLTGKLIVDHIRPEWLIFSDGFKTSRSRQLLKRLIDVTLSFAMLIILLPLILITAILIKLDRKKPDVDPIDVWRYFAKICAEKQISVGDKVCHLMQTWLSEAEGAHKAGIWHRFREKCAEQGGDVAPQLLELIQKYIDDREPASGTGNPVFFSQERMGKEGRVYKVHKFRSMVVDAEKYSGPIWAGENDRRITRIGLFIRKWRIDELPQLWNVLNGEMSFVGPRPEREHFVRQLERKIPYYMERLTVKPGLTGWAQVSYGYGASDDDAKEKLNYDLFYIKNMTILMDLMIVLRTVKIVLFGKGR</sequence>
<feature type="transmembrane region" description="Helical" evidence="2">
    <location>
        <begin position="21"/>
        <end position="42"/>
    </location>
</feature>
<evidence type="ECO:0000256" key="2">
    <source>
        <dbReference type="SAM" id="Phobius"/>
    </source>
</evidence>
<keyword evidence="2" id="KW-1133">Transmembrane helix</keyword>
<name>A0A401FQH8_9BACT</name>
<dbReference type="GO" id="GO:0009242">
    <property type="term" value="P:colanic acid biosynthetic process"/>
    <property type="evidence" value="ECO:0007669"/>
    <property type="project" value="TreeGrafter"/>
</dbReference>
<reference evidence="5" key="2">
    <citation type="submission" date="2019-01" db="EMBL/GenBank/DDBJ databases">
        <title>Genome sequence of Desulfonema ishimotonii strain Tokyo 01.</title>
        <authorList>
            <person name="Fukui M."/>
        </authorList>
    </citation>
    <scope>NUCLEOTIDE SEQUENCE [LARGE SCALE GENOMIC DNA]</scope>
    <source>
        <strain evidence="5">Tokyo 01</strain>
    </source>
</reference>
<keyword evidence="4" id="KW-0808">Transferase</keyword>
<dbReference type="EMBL" id="BEXT01000001">
    <property type="protein sequence ID" value="GBC59236.1"/>
    <property type="molecule type" value="Genomic_DNA"/>
</dbReference>
<feature type="transmembrane region" description="Helical" evidence="2">
    <location>
        <begin position="79"/>
        <end position="101"/>
    </location>
</feature>
<dbReference type="Gene3D" id="3.40.50.720">
    <property type="entry name" value="NAD(P)-binding Rossmann-like Domain"/>
    <property type="match status" value="1"/>
</dbReference>
<dbReference type="PANTHER" id="PTHR30576:SF0">
    <property type="entry name" value="UNDECAPRENYL-PHOSPHATE N-ACETYLGALACTOSAMINYL 1-PHOSPHATE TRANSFERASE-RELATED"/>
    <property type="match status" value="1"/>
</dbReference>
<proteinExistence type="inferred from homology"/>